<keyword evidence="7 10" id="KW-0472">Membrane</keyword>
<keyword evidence="3 10" id="KW-0716">Sensory transduction</keyword>
<name>A0A336M5T9_CULSO</name>
<feature type="transmembrane region" description="Helical" evidence="10">
    <location>
        <begin position="177"/>
        <end position="202"/>
    </location>
</feature>
<comment type="caution">
    <text evidence="10">Lacks conserved residue(s) required for the propagation of feature annotation.</text>
</comment>
<organism evidence="11">
    <name type="scientific">Culicoides sonorensis</name>
    <name type="common">Biting midge</name>
    <dbReference type="NCBI Taxonomy" id="179676"/>
    <lineage>
        <taxon>Eukaryota</taxon>
        <taxon>Metazoa</taxon>
        <taxon>Ecdysozoa</taxon>
        <taxon>Arthropoda</taxon>
        <taxon>Hexapoda</taxon>
        <taxon>Insecta</taxon>
        <taxon>Pterygota</taxon>
        <taxon>Neoptera</taxon>
        <taxon>Endopterygota</taxon>
        <taxon>Diptera</taxon>
        <taxon>Nematocera</taxon>
        <taxon>Chironomoidea</taxon>
        <taxon>Ceratopogonidae</taxon>
        <taxon>Ceratopogoninae</taxon>
        <taxon>Culicoides</taxon>
        <taxon>Monoculicoides</taxon>
    </lineage>
</organism>
<keyword evidence="4 10" id="KW-0812">Transmembrane</keyword>
<accession>A0A336M5T9</accession>
<keyword evidence="9 10" id="KW-0807">Transducer</keyword>
<feature type="transmembrane region" description="Helical" evidence="10">
    <location>
        <begin position="30"/>
        <end position="53"/>
    </location>
</feature>
<gene>
    <name evidence="11" type="primary">CSON012502</name>
</gene>
<proteinExistence type="inferred from homology"/>
<feature type="transmembrane region" description="Helical" evidence="10">
    <location>
        <begin position="285"/>
        <end position="305"/>
    </location>
</feature>
<dbReference type="GO" id="GO:0004984">
    <property type="term" value="F:olfactory receptor activity"/>
    <property type="evidence" value="ECO:0007669"/>
    <property type="project" value="InterPro"/>
</dbReference>
<dbReference type="GO" id="GO:0007165">
    <property type="term" value="P:signal transduction"/>
    <property type="evidence" value="ECO:0007669"/>
    <property type="project" value="UniProtKB-KW"/>
</dbReference>
<reference evidence="11" key="1">
    <citation type="submission" date="2018-07" db="EMBL/GenBank/DDBJ databases">
        <authorList>
            <person name="Quirk P.G."/>
            <person name="Krulwich T.A."/>
        </authorList>
    </citation>
    <scope>NUCLEOTIDE SEQUENCE</scope>
</reference>
<evidence type="ECO:0000256" key="6">
    <source>
        <dbReference type="ARBA" id="ARBA00022989"/>
    </source>
</evidence>
<dbReference type="VEuPathDB" id="VectorBase:CSON012502"/>
<keyword evidence="8 10" id="KW-0675">Receptor</keyword>
<evidence type="ECO:0000256" key="8">
    <source>
        <dbReference type="ARBA" id="ARBA00023170"/>
    </source>
</evidence>
<evidence type="ECO:0000313" key="11">
    <source>
        <dbReference type="EMBL" id="SSX25595.1"/>
    </source>
</evidence>
<evidence type="ECO:0000256" key="2">
    <source>
        <dbReference type="ARBA" id="ARBA00022475"/>
    </source>
</evidence>
<dbReference type="Pfam" id="PF02949">
    <property type="entry name" value="7tm_6"/>
    <property type="match status" value="1"/>
</dbReference>
<dbReference type="GO" id="GO:0005886">
    <property type="term" value="C:plasma membrane"/>
    <property type="evidence" value="ECO:0007669"/>
    <property type="project" value="UniProtKB-SubCell"/>
</dbReference>
<feature type="transmembrane region" description="Helical" evidence="10">
    <location>
        <begin position="311"/>
        <end position="330"/>
    </location>
</feature>
<sequence>MNFKEKLYKHYLNIGIDISNNFTSWNFKTLFLCIFISILFVFTGYAATCGIFSTDDPGTRVVLIITSTYIYVIEFRVISLIWTRKDLDKIMEWIMQRYAPRINSIVGNNAQVQFGLLNQNLLKWAKVYFWICLVSTLFMILMPLMVPSIDFAIPFEIPFIPSKGWPYFHINYGLQTIFLLFAVYFINLYLGTFIFIMTHVLLELDLVLELCKKIGIYEESLFDFEKNLYDFEMFQAGKLQECPNLSQMPINHERFDKLFSSIVHMHNDVTRIISKISVFFSINMFIWEMMIVCGYCKSFTIIVWYRELAHFIPMDQVIYFHYFIICFLSLKMSEKYENIGNEIYLSKWYYLTKHQKRSLLIVMMKARQTSTLTSAGVADMDLERFTSVSKGCYNLCLFLGKFM</sequence>
<evidence type="ECO:0000256" key="10">
    <source>
        <dbReference type="RuleBase" id="RU351113"/>
    </source>
</evidence>
<evidence type="ECO:0000256" key="1">
    <source>
        <dbReference type="ARBA" id="ARBA00004651"/>
    </source>
</evidence>
<evidence type="ECO:0000256" key="9">
    <source>
        <dbReference type="ARBA" id="ARBA00023224"/>
    </source>
</evidence>
<evidence type="ECO:0000256" key="7">
    <source>
        <dbReference type="ARBA" id="ARBA00023136"/>
    </source>
</evidence>
<keyword evidence="5 10" id="KW-0552">Olfaction</keyword>
<comment type="subcellular location">
    <subcellularLocation>
        <location evidence="1 10">Cell membrane</location>
        <topology evidence="1 10">Multi-pass membrane protein</topology>
    </subcellularLocation>
</comment>
<comment type="similarity">
    <text evidence="10">Belongs to the insect chemoreceptor superfamily. Heteromeric odorant receptor channel (TC 1.A.69) family.</text>
</comment>
<keyword evidence="2" id="KW-1003">Cell membrane</keyword>
<dbReference type="PANTHER" id="PTHR21137:SF35">
    <property type="entry name" value="ODORANT RECEPTOR 19A-RELATED"/>
    <property type="match status" value="1"/>
</dbReference>
<evidence type="ECO:0000256" key="5">
    <source>
        <dbReference type="ARBA" id="ARBA00022725"/>
    </source>
</evidence>
<feature type="transmembrane region" description="Helical" evidence="10">
    <location>
        <begin position="59"/>
        <end position="82"/>
    </location>
</feature>
<evidence type="ECO:0000256" key="4">
    <source>
        <dbReference type="ARBA" id="ARBA00022692"/>
    </source>
</evidence>
<feature type="transmembrane region" description="Helical" evidence="10">
    <location>
        <begin position="127"/>
        <end position="146"/>
    </location>
</feature>
<dbReference type="EMBL" id="UFQT01000599">
    <property type="protein sequence ID" value="SSX25595.1"/>
    <property type="molecule type" value="Genomic_DNA"/>
</dbReference>
<dbReference type="AlphaFoldDB" id="A0A336M5T9"/>
<keyword evidence="6 10" id="KW-1133">Transmembrane helix</keyword>
<dbReference type="GO" id="GO:0005549">
    <property type="term" value="F:odorant binding"/>
    <property type="evidence" value="ECO:0007669"/>
    <property type="project" value="InterPro"/>
</dbReference>
<protein>
    <recommendedName>
        <fullName evidence="10">Odorant receptor</fullName>
    </recommendedName>
</protein>
<dbReference type="InterPro" id="IPR004117">
    <property type="entry name" value="7tm6_olfct_rcpt"/>
</dbReference>
<evidence type="ECO:0000256" key="3">
    <source>
        <dbReference type="ARBA" id="ARBA00022606"/>
    </source>
</evidence>
<dbReference type="PANTHER" id="PTHR21137">
    <property type="entry name" value="ODORANT RECEPTOR"/>
    <property type="match status" value="1"/>
</dbReference>